<organism evidence="1 2">
    <name type="scientific">Cladobotryum mycophilum</name>
    <dbReference type="NCBI Taxonomy" id="491253"/>
    <lineage>
        <taxon>Eukaryota</taxon>
        <taxon>Fungi</taxon>
        <taxon>Dikarya</taxon>
        <taxon>Ascomycota</taxon>
        <taxon>Pezizomycotina</taxon>
        <taxon>Sordariomycetes</taxon>
        <taxon>Hypocreomycetidae</taxon>
        <taxon>Hypocreales</taxon>
        <taxon>Hypocreaceae</taxon>
        <taxon>Cladobotryum</taxon>
    </lineage>
</organism>
<name>A0ABR0SD22_9HYPO</name>
<evidence type="ECO:0000313" key="2">
    <source>
        <dbReference type="Proteomes" id="UP001338125"/>
    </source>
</evidence>
<sequence>MTDITNLLADLKFIAEYIESLPAKFRHPKIKPSRQEADQFHELVIKIGQNVDSLQKDLASCATGWTPEIYQKADEHMLRAHPALHALDTGQVKGPILRRNLVAIFQGRHASSVDSAQVRARKKKRMQKCETLRSLDPKVILAWGTALPPSTWEEMDQLVFNDLVKQVTIGATAEIPSSIGDMIRNLGAEEPFCNIPTYLDFEQNVQKLVNQPFENAHNA</sequence>
<keyword evidence="2" id="KW-1185">Reference proteome</keyword>
<comment type="caution">
    <text evidence="1">The sequence shown here is derived from an EMBL/GenBank/DDBJ whole genome shotgun (WGS) entry which is preliminary data.</text>
</comment>
<evidence type="ECO:0000313" key="1">
    <source>
        <dbReference type="EMBL" id="KAK5989675.1"/>
    </source>
</evidence>
<dbReference type="EMBL" id="JAVFKD010000014">
    <property type="protein sequence ID" value="KAK5989675.1"/>
    <property type="molecule type" value="Genomic_DNA"/>
</dbReference>
<protein>
    <submittedName>
        <fullName evidence="1">Uncharacterized protein</fullName>
    </submittedName>
</protein>
<reference evidence="1 2" key="1">
    <citation type="submission" date="2024-01" db="EMBL/GenBank/DDBJ databases">
        <title>Complete genome of Cladobotryum mycophilum ATHUM6906.</title>
        <authorList>
            <person name="Christinaki A.C."/>
            <person name="Myridakis A.I."/>
            <person name="Kouvelis V.N."/>
        </authorList>
    </citation>
    <scope>NUCLEOTIDE SEQUENCE [LARGE SCALE GENOMIC DNA]</scope>
    <source>
        <strain evidence="1 2">ATHUM6906</strain>
    </source>
</reference>
<dbReference type="Proteomes" id="UP001338125">
    <property type="component" value="Unassembled WGS sequence"/>
</dbReference>
<proteinExistence type="predicted"/>
<accession>A0ABR0SD22</accession>
<gene>
    <name evidence="1" type="ORF">PT974_07930</name>
</gene>